<dbReference type="RefSeq" id="WP_343891527.1">
    <property type="nucleotide sequence ID" value="NZ_BAAAEH010000045.1"/>
</dbReference>
<comment type="caution">
    <text evidence="2">The sequence shown here is derived from an EMBL/GenBank/DDBJ whole genome shotgun (WGS) entry which is preliminary data.</text>
</comment>
<feature type="signal peptide" evidence="1">
    <location>
        <begin position="1"/>
        <end position="30"/>
    </location>
</feature>
<gene>
    <name evidence="2" type="ORF">ABC974_28085</name>
</gene>
<accession>A0ABU9YCG9</accession>
<protein>
    <submittedName>
        <fullName evidence="2">UrcA family protein</fullName>
    </submittedName>
</protein>
<dbReference type="InterPro" id="IPR030972">
    <property type="entry name" value="UrcA_uranyl"/>
</dbReference>
<evidence type="ECO:0000313" key="2">
    <source>
        <dbReference type="EMBL" id="MEN2793510.1"/>
    </source>
</evidence>
<dbReference type="EMBL" id="JBDIME010000051">
    <property type="protein sequence ID" value="MEN2793510.1"/>
    <property type="molecule type" value="Genomic_DNA"/>
</dbReference>
<evidence type="ECO:0000256" key="1">
    <source>
        <dbReference type="SAM" id="SignalP"/>
    </source>
</evidence>
<feature type="chain" id="PRO_5045689777" evidence="1">
    <location>
        <begin position="31"/>
        <end position="146"/>
    </location>
</feature>
<sequence length="146" mass="16272">MKIATLSSALCGLVAAVAMTGMAVPASAQAYPDEQEDVIVNGHWGRVPDDVQSLSQRVSYADLDLRYREDRAELRHRISLTARYLCDRLGESDSSSLFEPSCREAAVRDAMARVGTIEAHFAPRGTAWTRPRWDAPYPASWERDYP</sequence>
<name>A0ABU9YCG9_9SPHN</name>
<proteinExistence type="predicted"/>
<keyword evidence="1" id="KW-0732">Signal</keyword>
<dbReference type="Proteomes" id="UP001419910">
    <property type="component" value="Unassembled WGS sequence"/>
</dbReference>
<organism evidence="2 3">
    <name type="scientific">Sphingomonas oligophenolica</name>
    <dbReference type="NCBI Taxonomy" id="301154"/>
    <lineage>
        <taxon>Bacteria</taxon>
        <taxon>Pseudomonadati</taxon>
        <taxon>Pseudomonadota</taxon>
        <taxon>Alphaproteobacteria</taxon>
        <taxon>Sphingomonadales</taxon>
        <taxon>Sphingomonadaceae</taxon>
        <taxon>Sphingomonas</taxon>
    </lineage>
</organism>
<keyword evidence="3" id="KW-1185">Reference proteome</keyword>
<evidence type="ECO:0000313" key="3">
    <source>
        <dbReference type="Proteomes" id="UP001419910"/>
    </source>
</evidence>
<reference evidence="2 3" key="1">
    <citation type="submission" date="2024-05" db="EMBL/GenBank/DDBJ databases">
        <authorList>
            <person name="Liu Q."/>
            <person name="Xin Y.-H."/>
        </authorList>
    </citation>
    <scope>NUCLEOTIDE SEQUENCE [LARGE SCALE GENOMIC DNA]</scope>
    <source>
        <strain evidence="2 3">CGMCC 1.10181</strain>
    </source>
</reference>
<dbReference type="NCBIfam" id="TIGR04433">
    <property type="entry name" value="UrcA_uranyl"/>
    <property type="match status" value="1"/>
</dbReference>